<keyword evidence="1" id="KW-0175">Coiled coil</keyword>
<dbReference type="Proteomes" id="UP000054144">
    <property type="component" value="Unassembled WGS sequence"/>
</dbReference>
<name>A0A0D7AM25_9AGAR</name>
<accession>A0A0D7AM25</accession>
<reference evidence="2 3" key="1">
    <citation type="journal article" date="2015" name="Fungal Genet. Biol.">
        <title>Evolution of novel wood decay mechanisms in Agaricales revealed by the genome sequences of Fistulina hepatica and Cylindrobasidium torrendii.</title>
        <authorList>
            <person name="Floudas D."/>
            <person name="Held B.W."/>
            <person name="Riley R."/>
            <person name="Nagy L.G."/>
            <person name="Koehler G."/>
            <person name="Ransdell A.S."/>
            <person name="Younus H."/>
            <person name="Chow J."/>
            <person name="Chiniquy J."/>
            <person name="Lipzen A."/>
            <person name="Tritt A."/>
            <person name="Sun H."/>
            <person name="Haridas S."/>
            <person name="LaButti K."/>
            <person name="Ohm R.A."/>
            <person name="Kues U."/>
            <person name="Blanchette R.A."/>
            <person name="Grigoriev I.V."/>
            <person name="Minto R.E."/>
            <person name="Hibbett D.S."/>
        </authorList>
    </citation>
    <scope>NUCLEOTIDE SEQUENCE [LARGE SCALE GENOMIC DNA]</scope>
    <source>
        <strain evidence="2 3">ATCC 64428</strain>
    </source>
</reference>
<evidence type="ECO:0000256" key="1">
    <source>
        <dbReference type="SAM" id="Coils"/>
    </source>
</evidence>
<gene>
    <name evidence="2" type="ORF">FISHEDRAFT_70031</name>
</gene>
<dbReference type="AlphaFoldDB" id="A0A0D7AM25"/>
<evidence type="ECO:0000313" key="2">
    <source>
        <dbReference type="EMBL" id="KIY52346.1"/>
    </source>
</evidence>
<proteinExistence type="predicted"/>
<organism evidence="2 3">
    <name type="scientific">Fistulina hepatica ATCC 64428</name>
    <dbReference type="NCBI Taxonomy" id="1128425"/>
    <lineage>
        <taxon>Eukaryota</taxon>
        <taxon>Fungi</taxon>
        <taxon>Dikarya</taxon>
        <taxon>Basidiomycota</taxon>
        <taxon>Agaricomycotina</taxon>
        <taxon>Agaricomycetes</taxon>
        <taxon>Agaricomycetidae</taxon>
        <taxon>Agaricales</taxon>
        <taxon>Fistulinaceae</taxon>
        <taxon>Fistulina</taxon>
    </lineage>
</organism>
<keyword evidence="3" id="KW-1185">Reference proteome</keyword>
<feature type="coiled-coil region" evidence="1">
    <location>
        <begin position="383"/>
        <end position="417"/>
    </location>
</feature>
<sequence length="529" mass="60621">MAPPIHPVNLYFPPLEPDVTAPPTWRELAHTTFSPRAMRDLQRRRELGMHDAPPDVKTRLACADAMFFAQANTVNRLFPSDHLYAEAIEMLNLPIGNAENVDSCFHLQDKYSDFLQDAILKLIELHDRVTNGMTMVSFLRPDSRLRAPQPPAEALVSRTAFYVTPRFVDNSPHSLHTPLHASFDTFTHTYGPIVKAAYVDALSNHSGSTTPVPRFDSGPCHWLPMPKALSGYFELPYPAENNWRLVYVPDMTAFPEDVFDHIVVPGVPDADLAFTAQRLRRENSDLRAQLARFYERLQPRHDIIAFTIEEECARLEEEVLTLSDSHDKLVELMRAYVAVAIVPNMNILHPSENRTIFDRFLSPLYIDSAMPGVGAWYVHRNKYDDLKSEIHRMRSGYQELRHRLDEEKETSQRYLERKELALARCRTYLTYTDHSSTYGKVRDDLPLVHISEWARVIGPRTTTYLYSHSLLWMTRYIYAAVASLPPNEWSAYLQDQMRDGDSEMLSPNLLLVVGADLIHAKIGAYEAKL</sequence>
<dbReference type="EMBL" id="KN881644">
    <property type="protein sequence ID" value="KIY52346.1"/>
    <property type="molecule type" value="Genomic_DNA"/>
</dbReference>
<protein>
    <submittedName>
        <fullName evidence="2">Uncharacterized protein</fullName>
    </submittedName>
</protein>
<evidence type="ECO:0000313" key="3">
    <source>
        <dbReference type="Proteomes" id="UP000054144"/>
    </source>
</evidence>